<dbReference type="GO" id="GO:0043597">
    <property type="term" value="C:cytoplasmic replication fork"/>
    <property type="evidence" value="ECO:0007669"/>
    <property type="project" value="TreeGrafter"/>
</dbReference>
<dbReference type="OrthoDB" id="9803554at2"/>
<dbReference type="Gene3D" id="1.10.290.10">
    <property type="entry name" value="Topoisomerase I, domain 4"/>
    <property type="match status" value="1"/>
</dbReference>
<comment type="caution">
    <text evidence="14">The sequence shown here is derived from an EMBL/GenBank/DDBJ whole genome shotgun (WGS) entry which is preliminary data.</text>
</comment>
<evidence type="ECO:0000259" key="12">
    <source>
        <dbReference type="PROSITE" id="PS50880"/>
    </source>
</evidence>
<evidence type="ECO:0000256" key="3">
    <source>
        <dbReference type="ARBA" id="ARBA00012891"/>
    </source>
</evidence>
<dbReference type="Gene3D" id="1.10.460.10">
    <property type="entry name" value="Topoisomerase I, domain 2"/>
    <property type="match status" value="1"/>
</dbReference>
<dbReference type="PROSITE" id="PS52039">
    <property type="entry name" value="TOPO_IA_2"/>
    <property type="match status" value="1"/>
</dbReference>
<keyword evidence="5" id="KW-0799">Topoisomerase</keyword>
<organism evidence="14 15">
    <name type="scientific">Arcticibacter pallidicorallinus</name>
    <dbReference type="NCBI Taxonomy" id="1259464"/>
    <lineage>
        <taxon>Bacteria</taxon>
        <taxon>Pseudomonadati</taxon>
        <taxon>Bacteroidota</taxon>
        <taxon>Sphingobacteriia</taxon>
        <taxon>Sphingobacteriales</taxon>
        <taxon>Sphingobacteriaceae</taxon>
        <taxon>Arcticibacter</taxon>
    </lineage>
</organism>
<comment type="catalytic activity">
    <reaction evidence="1">
        <text>ATP-independent breakage of single-stranded DNA, followed by passage and rejoining.</text>
        <dbReference type="EC" id="5.6.2.1"/>
    </reaction>
</comment>
<dbReference type="GO" id="GO:0003917">
    <property type="term" value="F:DNA topoisomerase type I (single strand cut, ATP-independent) activity"/>
    <property type="evidence" value="ECO:0007669"/>
    <property type="project" value="UniProtKB-EC"/>
</dbReference>
<dbReference type="InterPro" id="IPR023405">
    <property type="entry name" value="Topo_IA_core_domain"/>
</dbReference>
<dbReference type="InterPro" id="IPR013825">
    <property type="entry name" value="Topo_IA_cen_sub2"/>
</dbReference>
<dbReference type="SUPFAM" id="SSF56712">
    <property type="entry name" value="Prokaryotic type I DNA topoisomerase"/>
    <property type="match status" value="1"/>
</dbReference>
<evidence type="ECO:0000256" key="2">
    <source>
        <dbReference type="ARBA" id="ARBA00009446"/>
    </source>
</evidence>
<feature type="domain" description="Topo IA-type catalytic" evidence="13">
    <location>
        <begin position="158"/>
        <end position="594"/>
    </location>
</feature>
<dbReference type="InterPro" id="IPR025589">
    <property type="entry name" value="Toprim_C_rpt"/>
</dbReference>
<dbReference type="InterPro" id="IPR013826">
    <property type="entry name" value="Topo_IA_cen_sub3"/>
</dbReference>
<dbReference type="GO" id="GO:0006265">
    <property type="term" value="P:DNA topological change"/>
    <property type="evidence" value="ECO:0007669"/>
    <property type="project" value="InterPro"/>
</dbReference>
<comment type="similarity">
    <text evidence="2">Belongs to the type IA topoisomerase family.</text>
</comment>
<feature type="domain" description="Toprim" evidence="12">
    <location>
        <begin position="1"/>
        <end position="141"/>
    </location>
</feature>
<evidence type="ECO:0000256" key="1">
    <source>
        <dbReference type="ARBA" id="ARBA00000213"/>
    </source>
</evidence>
<dbReference type="SMART" id="SM00493">
    <property type="entry name" value="TOPRIM"/>
    <property type="match status" value="1"/>
</dbReference>
<evidence type="ECO:0000313" key="15">
    <source>
        <dbReference type="Proteomes" id="UP000238034"/>
    </source>
</evidence>
<accession>A0A2T0UBV7</accession>
<dbReference type="Pfam" id="PF01131">
    <property type="entry name" value="Topoisom_bac"/>
    <property type="match status" value="1"/>
</dbReference>
<evidence type="ECO:0000256" key="4">
    <source>
        <dbReference type="ARBA" id="ARBA00022723"/>
    </source>
</evidence>
<proteinExistence type="inferred from homology"/>
<keyword evidence="4" id="KW-0479">Metal-binding</keyword>
<dbReference type="Gene3D" id="2.70.20.10">
    <property type="entry name" value="Topoisomerase I, domain 3"/>
    <property type="match status" value="1"/>
</dbReference>
<evidence type="ECO:0000256" key="10">
    <source>
        <dbReference type="ARBA" id="ARBA00032235"/>
    </source>
</evidence>
<evidence type="ECO:0000256" key="6">
    <source>
        <dbReference type="ARBA" id="ARBA00023125"/>
    </source>
</evidence>
<dbReference type="PANTHER" id="PTHR11390:SF21">
    <property type="entry name" value="DNA TOPOISOMERASE 3-ALPHA"/>
    <property type="match status" value="1"/>
</dbReference>
<evidence type="ECO:0000256" key="7">
    <source>
        <dbReference type="ARBA" id="ARBA00023235"/>
    </source>
</evidence>
<protein>
    <recommendedName>
        <fullName evidence="3">DNA topoisomerase</fullName>
        <ecNumber evidence="3">5.6.2.1</ecNumber>
    </recommendedName>
    <alternativeName>
        <fullName evidence="11">Omega-protein</fullName>
    </alternativeName>
    <alternativeName>
        <fullName evidence="10">Relaxing enzyme</fullName>
    </alternativeName>
    <alternativeName>
        <fullName evidence="8">Swivelase</fullName>
    </alternativeName>
    <alternativeName>
        <fullName evidence="9">Untwisting enzyme</fullName>
    </alternativeName>
</protein>
<dbReference type="PROSITE" id="PS50880">
    <property type="entry name" value="TOPRIM"/>
    <property type="match status" value="1"/>
</dbReference>
<dbReference type="Gene3D" id="3.40.50.140">
    <property type="match status" value="1"/>
</dbReference>
<dbReference type="CDD" id="cd00186">
    <property type="entry name" value="TOP1Ac"/>
    <property type="match status" value="1"/>
</dbReference>
<dbReference type="InterPro" id="IPR000380">
    <property type="entry name" value="Topo_IA"/>
</dbReference>
<dbReference type="NCBIfam" id="TIGR01056">
    <property type="entry name" value="topB"/>
    <property type="match status" value="1"/>
</dbReference>
<dbReference type="InterPro" id="IPR003601">
    <property type="entry name" value="Topo_IA_2"/>
</dbReference>
<name>A0A2T0UBV7_9SPHI</name>
<dbReference type="EC" id="5.6.2.1" evidence="3"/>
<dbReference type="GO" id="GO:0006281">
    <property type="term" value="P:DNA repair"/>
    <property type="evidence" value="ECO:0007669"/>
    <property type="project" value="TreeGrafter"/>
</dbReference>
<dbReference type="InterPro" id="IPR013824">
    <property type="entry name" value="Topo_IA_cen_sub1"/>
</dbReference>
<evidence type="ECO:0000259" key="13">
    <source>
        <dbReference type="PROSITE" id="PS52039"/>
    </source>
</evidence>
<dbReference type="GO" id="GO:0006310">
    <property type="term" value="P:DNA recombination"/>
    <property type="evidence" value="ECO:0007669"/>
    <property type="project" value="TreeGrafter"/>
</dbReference>
<evidence type="ECO:0000256" key="11">
    <source>
        <dbReference type="ARBA" id="ARBA00032877"/>
    </source>
</evidence>
<dbReference type="GO" id="GO:0046872">
    <property type="term" value="F:metal ion binding"/>
    <property type="evidence" value="ECO:0007669"/>
    <property type="project" value="UniProtKB-KW"/>
</dbReference>
<dbReference type="InterPro" id="IPR013497">
    <property type="entry name" value="Topo_IA_cen"/>
</dbReference>
<dbReference type="Pfam" id="PF01751">
    <property type="entry name" value="Toprim"/>
    <property type="match status" value="1"/>
</dbReference>
<dbReference type="CDD" id="cd03362">
    <property type="entry name" value="TOPRIM_TopoIA_TopoIII"/>
    <property type="match status" value="1"/>
</dbReference>
<reference evidence="14 15" key="1">
    <citation type="submission" date="2018-03" db="EMBL/GenBank/DDBJ databases">
        <title>Genomic Encyclopedia of Type Strains, Phase III (KMG-III): the genomes of soil and plant-associated and newly described type strains.</title>
        <authorList>
            <person name="Whitman W."/>
        </authorList>
    </citation>
    <scope>NUCLEOTIDE SEQUENCE [LARGE SCALE GENOMIC DNA]</scope>
    <source>
        <strain evidence="14 15">CGMCC 1.9313</strain>
    </source>
</reference>
<evidence type="ECO:0000256" key="5">
    <source>
        <dbReference type="ARBA" id="ARBA00023029"/>
    </source>
</evidence>
<evidence type="ECO:0000256" key="8">
    <source>
        <dbReference type="ARBA" id="ARBA00030003"/>
    </source>
</evidence>
<keyword evidence="6" id="KW-0238">DNA-binding</keyword>
<dbReference type="InterPro" id="IPR034144">
    <property type="entry name" value="TOPRIM_TopoIII"/>
</dbReference>
<dbReference type="SMART" id="SM00436">
    <property type="entry name" value="TOP1Bc"/>
    <property type="match status" value="1"/>
</dbReference>
<dbReference type="Pfam" id="PF13342">
    <property type="entry name" value="Toprim_Crpt"/>
    <property type="match status" value="1"/>
</dbReference>
<sequence length="708" mass="79426">MKVVIAEKPSVARELAKVFGATMKKEGYVEGKGYSFTWAFGHLIQLAAPEAYGFKGWRLENLPMLPERFKLAVKQNKVNGVLKDDPGVVKQLNVIRKLFEEASEIIVATDAGREGELIFRYIYYHLKCKKPFRRLWISSQTDEAIKQGFRNLKPGSEYDTLFYSAQCRSESDWIVGLNATQALSIAAGNHSVLSLGRVQTPTLAMICARYLENKNFKAQIYYQIAIWVNKDGQLFKALSVKNFDKLDAAQKILEAVKDAASGFPQGAEILNVDVKPRKEQPPLLHDLSSLQQEANKRKGFTADQTLTLAQTLYESKLITYPRTGSRYIGDDIFAEIPALIANQTGHPAFGKQAVELLTAKLNKRSVNAKKVTDHHALLPTNNKPQFLPEDQQVIYDLISGRMLEAFHHECVKELTKISLESGSMFVANGTVIQSPGWRAVFNQADTEKEDEENPTLPKVVKGELLQVGKKELLEKQTKPKPLYNEASLLKAMETSGKEIEDDELRQAMKDTGLGTPATRASIIETLIKREYIRRDKKNLLPSEKGLAVYDLVKDKQIAQAELTGLWEKRLEEIRSGASVQEFKNEIREYTRTITRELLEVGGELNGKLSPQEVEGATVCPLCKKGIIRITEKAAGCSGYASGCKFIIWRTMSEKKLTEEQIMTLIEKGKTDVIRGFKSKSGKIFDASLILSEGRAHFVFEPRTIQTTE</sequence>
<dbReference type="InterPro" id="IPR006171">
    <property type="entry name" value="TOPRIM_dom"/>
</dbReference>
<dbReference type="InterPro" id="IPR003602">
    <property type="entry name" value="Topo_IA_DNA-bd_dom"/>
</dbReference>
<keyword evidence="15" id="KW-1185">Reference proteome</keyword>
<dbReference type="PANTHER" id="PTHR11390">
    <property type="entry name" value="PROKARYOTIC DNA TOPOISOMERASE"/>
    <property type="match status" value="1"/>
</dbReference>
<gene>
    <name evidence="14" type="ORF">B0I27_101327</name>
</gene>
<dbReference type="AlphaFoldDB" id="A0A2T0UBV7"/>
<dbReference type="SMART" id="SM00437">
    <property type="entry name" value="TOP1Ac"/>
    <property type="match status" value="1"/>
</dbReference>
<keyword evidence="7 14" id="KW-0413">Isomerase</keyword>
<dbReference type="InterPro" id="IPR005738">
    <property type="entry name" value="TopoIII"/>
</dbReference>
<dbReference type="EMBL" id="PVTH01000001">
    <property type="protein sequence ID" value="PRY55358.1"/>
    <property type="molecule type" value="Genomic_DNA"/>
</dbReference>
<dbReference type="GO" id="GO:0003677">
    <property type="term" value="F:DNA binding"/>
    <property type="evidence" value="ECO:0007669"/>
    <property type="project" value="UniProtKB-KW"/>
</dbReference>
<dbReference type="RefSeq" id="WP_106290703.1">
    <property type="nucleotide sequence ID" value="NZ_PVTH01000001.1"/>
</dbReference>
<dbReference type="NCBIfam" id="NF005829">
    <property type="entry name" value="PRK07726.1"/>
    <property type="match status" value="1"/>
</dbReference>
<dbReference type="PRINTS" id="PR00417">
    <property type="entry name" value="PRTPISMRASEI"/>
</dbReference>
<evidence type="ECO:0000256" key="9">
    <source>
        <dbReference type="ARBA" id="ARBA00031985"/>
    </source>
</evidence>
<dbReference type="Proteomes" id="UP000238034">
    <property type="component" value="Unassembled WGS sequence"/>
</dbReference>
<evidence type="ECO:0000313" key="14">
    <source>
        <dbReference type="EMBL" id="PRY55358.1"/>
    </source>
</evidence>